<evidence type="ECO:0000313" key="1">
    <source>
        <dbReference type="EMBL" id="MSS83730.1"/>
    </source>
</evidence>
<reference evidence="1 2" key="1">
    <citation type="submission" date="2019-08" db="EMBL/GenBank/DDBJ databases">
        <title>In-depth cultivation of the pig gut microbiome towards novel bacterial diversity and tailored functional studies.</title>
        <authorList>
            <person name="Wylensek D."/>
            <person name="Hitch T.C.A."/>
            <person name="Clavel T."/>
        </authorList>
    </citation>
    <scope>NUCLEOTIDE SEQUENCE [LARGE SCALE GENOMIC DNA]</scope>
    <source>
        <strain evidence="1 2">WB03_NA08</strain>
    </source>
</reference>
<dbReference type="Pfam" id="PF10698">
    <property type="entry name" value="DUF2505"/>
    <property type="match status" value="1"/>
</dbReference>
<organism evidence="1 2">
    <name type="scientific">Scrofimicrobium canadense</name>
    <dbReference type="NCBI Taxonomy" id="2652290"/>
    <lineage>
        <taxon>Bacteria</taxon>
        <taxon>Bacillati</taxon>
        <taxon>Actinomycetota</taxon>
        <taxon>Actinomycetes</taxon>
        <taxon>Actinomycetales</taxon>
        <taxon>Actinomycetaceae</taxon>
        <taxon>Scrofimicrobium</taxon>
    </lineage>
</organism>
<protein>
    <submittedName>
        <fullName evidence="1">DUF2505 domain-containing protein</fullName>
    </submittedName>
</protein>
<dbReference type="EMBL" id="VULO01000003">
    <property type="protein sequence ID" value="MSS83730.1"/>
    <property type="molecule type" value="Genomic_DNA"/>
</dbReference>
<accession>A0A6N7VS00</accession>
<gene>
    <name evidence="1" type="ORF">FYJ24_02935</name>
</gene>
<keyword evidence="2" id="KW-1185">Reference proteome</keyword>
<dbReference type="InterPro" id="IPR019639">
    <property type="entry name" value="DUF2505"/>
</dbReference>
<sequence>MKTNMRSEMKFQEDYAYPAAFDRIWQMYQDPDYTVKRLAAAHLDDAQVQVKGDDSKFRVEVSALIPASDLPSVAQRFVKSDVQVTLVEEWTRSGTDAATGTSQIVAKGAPVSFTSQSTLTGAGNETQRSMSGDVKVSIPLVGGRIEKEAVKYVPRLVQGELDASSVWLEQHA</sequence>
<proteinExistence type="predicted"/>
<evidence type="ECO:0000313" key="2">
    <source>
        <dbReference type="Proteomes" id="UP000470875"/>
    </source>
</evidence>
<dbReference type="AlphaFoldDB" id="A0A6N7VS00"/>
<name>A0A6N7VS00_9ACTO</name>
<dbReference type="Proteomes" id="UP000470875">
    <property type="component" value="Unassembled WGS sequence"/>
</dbReference>
<comment type="caution">
    <text evidence="1">The sequence shown here is derived from an EMBL/GenBank/DDBJ whole genome shotgun (WGS) entry which is preliminary data.</text>
</comment>